<evidence type="ECO:0000256" key="1">
    <source>
        <dbReference type="SAM" id="MobiDB-lite"/>
    </source>
</evidence>
<dbReference type="Proteomes" id="UP000235388">
    <property type="component" value="Unassembled WGS sequence"/>
</dbReference>
<sequence>MLHEGPSVSKEAPETQKLNQHLENRIDKCCPEPSSPEELKEESPETPASISESSPEIPEDNNQPETRINDTEEVAQPENLPVKSLEDNQNSQKSNNESSIMLEVSSSEIQPSTSAFISNLTIKDPEDESKGIMKKIEGFNQKYIIEDHDEVPVSENSPVNIALGNTQKSDQFTHESPITLGILLEADNKCQSVLDSPEELKKFAKISTTILPGSRNKPEKIPTLIYKDQLPDKAPHEWPDPVKIMNTYVSPSYVEEPIEATEPLELQHSNFINPENIFE</sequence>
<feature type="compositionally biased region" description="Low complexity" evidence="1">
    <location>
        <begin position="88"/>
        <end position="98"/>
    </location>
</feature>
<dbReference type="AlphaFoldDB" id="A0A2N5TNL1"/>
<keyword evidence="3" id="KW-1185">Reference proteome</keyword>
<evidence type="ECO:0000313" key="3">
    <source>
        <dbReference type="Proteomes" id="UP000235388"/>
    </source>
</evidence>
<feature type="region of interest" description="Disordered" evidence="1">
    <location>
        <begin position="1"/>
        <end position="98"/>
    </location>
</feature>
<organism evidence="2 3">
    <name type="scientific">Puccinia coronata f. sp. avenae</name>
    <dbReference type="NCBI Taxonomy" id="200324"/>
    <lineage>
        <taxon>Eukaryota</taxon>
        <taxon>Fungi</taxon>
        <taxon>Dikarya</taxon>
        <taxon>Basidiomycota</taxon>
        <taxon>Pucciniomycotina</taxon>
        <taxon>Pucciniomycetes</taxon>
        <taxon>Pucciniales</taxon>
        <taxon>Pucciniaceae</taxon>
        <taxon>Puccinia</taxon>
    </lineage>
</organism>
<proteinExistence type="predicted"/>
<evidence type="ECO:0000313" key="2">
    <source>
        <dbReference type="EMBL" id="PLW27083.1"/>
    </source>
</evidence>
<protein>
    <submittedName>
        <fullName evidence="2">Uncharacterized protein</fullName>
    </submittedName>
</protein>
<accession>A0A2N5TNL1</accession>
<feature type="compositionally biased region" description="Low complexity" evidence="1">
    <location>
        <begin position="45"/>
        <end position="56"/>
    </location>
</feature>
<dbReference type="EMBL" id="PGCJ01000506">
    <property type="protein sequence ID" value="PLW27083.1"/>
    <property type="molecule type" value="Genomic_DNA"/>
</dbReference>
<name>A0A2N5TNL1_9BASI</name>
<feature type="compositionally biased region" description="Basic and acidic residues" evidence="1">
    <location>
        <begin position="20"/>
        <end position="30"/>
    </location>
</feature>
<gene>
    <name evidence="2" type="ORF">PCANC_26564</name>
</gene>
<comment type="caution">
    <text evidence="2">The sequence shown here is derived from an EMBL/GenBank/DDBJ whole genome shotgun (WGS) entry which is preliminary data.</text>
</comment>
<reference evidence="2 3" key="1">
    <citation type="submission" date="2017-11" db="EMBL/GenBank/DDBJ databases">
        <title>De novo assembly and phasing of dikaryotic genomes from two isolates of Puccinia coronata f. sp. avenae, the causal agent of oat crown rust.</title>
        <authorList>
            <person name="Miller M.E."/>
            <person name="Zhang Y."/>
            <person name="Omidvar V."/>
            <person name="Sperschneider J."/>
            <person name="Schwessinger B."/>
            <person name="Raley C."/>
            <person name="Palmer J.M."/>
            <person name="Garnica D."/>
            <person name="Upadhyaya N."/>
            <person name="Rathjen J."/>
            <person name="Taylor J.M."/>
            <person name="Park R.F."/>
            <person name="Dodds P.N."/>
            <person name="Hirsch C.D."/>
            <person name="Kianian S.F."/>
            <person name="Figueroa M."/>
        </authorList>
    </citation>
    <scope>NUCLEOTIDE SEQUENCE [LARGE SCALE GENOMIC DNA]</scope>
    <source>
        <strain evidence="2">12NC29</strain>
    </source>
</reference>